<protein>
    <submittedName>
        <fullName evidence="1">Flagellar assembly protein FliH</fullName>
    </submittedName>
</protein>
<keyword evidence="1" id="KW-0966">Cell projection</keyword>
<dbReference type="EMBL" id="JACIEV010000001">
    <property type="protein sequence ID" value="MBB4152334.1"/>
    <property type="molecule type" value="Genomic_DNA"/>
</dbReference>
<keyword evidence="2" id="KW-1185">Reference proteome</keyword>
<dbReference type="AlphaFoldDB" id="A0A840F962"/>
<comment type="caution">
    <text evidence="1">The sequence shown here is derived from an EMBL/GenBank/DDBJ whole genome shotgun (WGS) entry which is preliminary data.</text>
</comment>
<proteinExistence type="predicted"/>
<name>A0A840F962_9SPHN</name>
<keyword evidence="1" id="KW-0969">Cilium</keyword>
<organism evidence="1 2">
    <name type="scientific">Sphingomonas jinjuensis</name>
    <dbReference type="NCBI Taxonomy" id="535907"/>
    <lineage>
        <taxon>Bacteria</taxon>
        <taxon>Pseudomonadati</taxon>
        <taxon>Pseudomonadota</taxon>
        <taxon>Alphaproteobacteria</taxon>
        <taxon>Sphingomonadales</taxon>
        <taxon>Sphingomonadaceae</taxon>
        <taxon>Sphingomonas</taxon>
    </lineage>
</organism>
<reference evidence="1 2" key="1">
    <citation type="submission" date="2020-08" db="EMBL/GenBank/DDBJ databases">
        <title>Genomic Encyclopedia of Type Strains, Phase IV (KMG-IV): sequencing the most valuable type-strain genomes for metagenomic binning, comparative biology and taxonomic classification.</title>
        <authorList>
            <person name="Goeker M."/>
        </authorList>
    </citation>
    <scope>NUCLEOTIDE SEQUENCE [LARGE SCALE GENOMIC DNA]</scope>
    <source>
        <strain evidence="1 2">YC6723</strain>
    </source>
</reference>
<evidence type="ECO:0000313" key="1">
    <source>
        <dbReference type="EMBL" id="MBB4152334.1"/>
    </source>
</evidence>
<gene>
    <name evidence="1" type="ORF">GGQ80_000210</name>
</gene>
<dbReference type="RefSeq" id="WP_183981876.1">
    <property type="nucleotide sequence ID" value="NZ_JACIEV010000001.1"/>
</dbReference>
<sequence>MSEAMAFAPASPAPFVAGFAARHEQSAASTLAAAFAAAPGFAPVDVRERVQGPRHFSPANPDCNPTEGWDPLDPAAQMAAEIDPIEVAHAAGFAEGLAAAQAAAAEAAARDQQLVSELLEALKFGGGFDREAMAGRLRQTVMFLVSRLVGETGVAADLLATRVDAAAGLLADKAEAALLRLNPDDVALLDGKLPATIFAAGDANVARGSFVLESASTIVEDGPELWLEQLAAAIERVPTPK</sequence>
<keyword evidence="1" id="KW-0282">Flagellum</keyword>
<evidence type="ECO:0000313" key="2">
    <source>
        <dbReference type="Proteomes" id="UP000529795"/>
    </source>
</evidence>
<accession>A0A840F962</accession>
<dbReference type="Proteomes" id="UP000529795">
    <property type="component" value="Unassembled WGS sequence"/>
</dbReference>